<comment type="caution">
    <text evidence="1">The sequence shown here is derived from an EMBL/GenBank/DDBJ whole genome shotgun (WGS) entry which is preliminary data.</text>
</comment>
<accession>A0AAW1NQS4</accession>
<proteinExistence type="predicted"/>
<name>A0AAW1NQS4_9CHLO</name>
<evidence type="ECO:0008006" key="3">
    <source>
        <dbReference type="Google" id="ProtNLM"/>
    </source>
</evidence>
<dbReference type="EMBL" id="JALJOQ010000235">
    <property type="protein sequence ID" value="KAK9788013.1"/>
    <property type="molecule type" value="Genomic_DNA"/>
</dbReference>
<keyword evidence="2" id="KW-1185">Reference proteome</keyword>
<gene>
    <name evidence="1" type="ORF">WJX73_006417</name>
</gene>
<sequence length="86" mass="9143">MLEVDRSAFAEKEALADAQRALGAQSVQKAFGASASSQQVANAARKLCHHASAITASVNLSGAILYIADRYEVSHPGTIYIPHNFE</sequence>
<protein>
    <recommendedName>
        <fullName evidence="3">Prohibitin</fullName>
    </recommendedName>
</protein>
<dbReference type="AlphaFoldDB" id="A0AAW1NQS4"/>
<evidence type="ECO:0000313" key="1">
    <source>
        <dbReference type="EMBL" id="KAK9788013.1"/>
    </source>
</evidence>
<reference evidence="1 2" key="1">
    <citation type="journal article" date="2024" name="Nat. Commun.">
        <title>Phylogenomics reveals the evolutionary origins of lichenization in chlorophyte algae.</title>
        <authorList>
            <person name="Puginier C."/>
            <person name="Libourel C."/>
            <person name="Otte J."/>
            <person name="Skaloud P."/>
            <person name="Haon M."/>
            <person name="Grisel S."/>
            <person name="Petersen M."/>
            <person name="Berrin J.G."/>
            <person name="Delaux P.M."/>
            <person name="Dal Grande F."/>
            <person name="Keller J."/>
        </authorList>
    </citation>
    <scope>NUCLEOTIDE SEQUENCE [LARGE SCALE GENOMIC DNA]</scope>
    <source>
        <strain evidence="1 2">SAG 2036</strain>
    </source>
</reference>
<dbReference type="Proteomes" id="UP001465755">
    <property type="component" value="Unassembled WGS sequence"/>
</dbReference>
<organism evidence="1 2">
    <name type="scientific">Symbiochloris irregularis</name>
    <dbReference type="NCBI Taxonomy" id="706552"/>
    <lineage>
        <taxon>Eukaryota</taxon>
        <taxon>Viridiplantae</taxon>
        <taxon>Chlorophyta</taxon>
        <taxon>core chlorophytes</taxon>
        <taxon>Trebouxiophyceae</taxon>
        <taxon>Trebouxiales</taxon>
        <taxon>Trebouxiaceae</taxon>
        <taxon>Symbiochloris</taxon>
    </lineage>
</organism>
<evidence type="ECO:0000313" key="2">
    <source>
        <dbReference type="Proteomes" id="UP001465755"/>
    </source>
</evidence>